<reference evidence="1 2" key="1">
    <citation type="submission" date="2018-04" db="EMBL/GenBank/DDBJ databases">
        <title>Genomic Encyclopedia of Type Strains, Phase IV (KMG-IV): sequencing the most valuable type-strain genomes for metagenomic binning, comparative biology and taxonomic classification.</title>
        <authorList>
            <person name="Goeker M."/>
        </authorList>
    </citation>
    <scope>NUCLEOTIDE SEQUENCE [LARGE SCALE GENOMIC DNA]</scope>
    <source>
        <strain evidence="1 2">DSM 26588</strain>
    </source>
</reference>
<gene>
    <name evidence="1" type="ORF">C7373_11170</name>
</gene>
<dbReference type="EMBL" id="QEKK01000011">
    <property type="protein sequence ID" value="PVY47067.1"/>
    <property type="molecule type" value="Genomic_DNA"/>
</dbReference>
<evidence type="ECO:0000313" key="1">
    <source>
        <dbReference type="EMBL" id="PVY47067.1"/>
    </source>
</evidence>
<dbReference type="RefSeq" id="WP_116722499.1">
    <property type="nucleotide sequence ID" value="NZ_CP011524.1"/>
</dbReference>
<proteinExistence type="predicted"/>
<dbReference type="Proteomes" id="UP000245778">
    <property type="component" value="Unassembled WGS sequence"/>
</dbReference>
<accession>A0A2U1BEN4</accession>
<evidence type="ECO:0000313" key="2">
    <source>
        <dbReference type="Proteomes" id="UP000245778"/>
    </source>
</evidence>
<comment type="caution">
    <text evidence="1">The sequence shown here is derived from an EMBL/GenBank/DDBJ whole genome shotgun (WGS) entry which is preliminary data.</text>
</comment>
<dbReference type="OrthoDB" id="1758052at2"/>
<dbReference type="Pfam" id="PF06854">
    <property type="entry name" value="Phage_Gp15"/>
    <property type="match status" value="1"/>
</dbReference>
<organism evidence="1 2">
    <name type="scientific">Intestinimonas butyriciproducens</name>
    <dbReference type="NCBI Taxonomy" id="1297617"/>
    <lineage>
        <taxon>Bacteria</taxon>
        <taxon>Bacillati</taxon>
        <taxon>Bacillota</taxon>
        <taxon>Clostridia</taxon>
        <taxon>Eubacteriales</taxon>
        <taxon>Intestinimonas</taxon>
    </lineage>
</organism>
<dbReference type="AlphaFoldDB" id="A0A2U1BEN4"/>
<sequence length="188" mass="21981">MGYRLPKSVEIDGKEFAVRYDFRVILDIFEAINDPELSDEDRALAVLQMFYVDFEVLTDYDVALKECFKFINGGQEQEGQKKQPQLVAWEQDFQYIVAPVNRVLGYETRALEYDTESNTGGVHWWTFLSAYMEIGDCLFAQIVGIRSKKAKGKRLDKTEQEFYRKNKEIVDIKVRYTESEEALIKAWT</sequence>
<dbReference type="GeneID" id="93229126"/>
<protein>
    <submittedName>
        <fullName evidence="1">Bacteriophage Gp15 protein</fullName>
    </submittedName>
</protein>
<dbReference type="InterPro" id="IPR009660">
    <property type="entry name" value="Phage_A500_Gp15"/>
</dbReference>
<name>A0A2U1BEN4_9FIRM</name>